<dbReference type="EMBL" id="LT671858">
    <property type="protein sequence ID" value="SIM43336.1"/>
    <property type="molecule type" value="Genomic_DNA"/>
</dbReference>
<reference evidence="6" key="2">
    <citation type="submission" date="2016-06" db="EMBL/GenBank/DDBJ databases">
        <authorList>
            <person name="Toshchakov V.S."/>
        </authorList>
    </citation>
    <scope>NUCLEOTIDE SEQUENCE [LARGE SCALE GENOMIC DNA]</scope>
    <source>
        <strain>PM4 (JCM 30641</strain>
        <strain evidence="6">\VKM B-2940)</strain>
    </source>
</reference>
<dbReference type="Gene3D" id="2.160.10.10">
    <property type="entry name" value="Hexapeptide repeat proteins"/>
    <property type="match status" value="1"/>
</dbReference>
<dbReference type="KEGG" id="cdiv:CPM_0433"/>
<dbReference type="PANTHER" id="PTHR23416:SF23">
    <property type="entry name" value="ACETYLTRANSFERASE C18B11.09C-RELATED"/>
    <property type="match status" value="1"/>
</dbReference>
<dbReference type="Proteomes" id="UP000187822">
    <property type="component" value="Chromosome I"/>
</dbReference>
<dbReference type="OrthoDB" id="1475at2157"/>
<dbReference type="PANTHER" id="PTHR23416">
    <property type="entry name" value="SIALIC ACID SYNTHASE-RELATED"/>
    <property type="match status" value="1"/>
</dbReference>
<dbReference type="RefSeq" id="WP_021789073.1">
    <property type="nucleotide sequence ID" value="NZ_LT671858.1"/>
</dbReference>
<evidence type="ECO:0000313" key="4">
    <source>
        <dbReference type="EMBL" id="SIM43336.1"/>
    </source>
</evidence>
<evidence type="ECO:0000313" key="5">
    <source>
        <dbReference type="EMBL" id="SJK84317.1"/>
    </source>
</evidence>
<comment type="similarity">
    <text evidence="1">Belongs to the transferase hexapeptide repeat family.</text>
</comment>
<dbReference type="Pfam" id="PF00132">
    <property type="entry name" value="Hexapep"/>
    <property type="match status" value="1"/>
</dbReference>
<dbReference type="SUPFAM" id="SSF51161">
    <property type="entry name" value="Trimeric LpxA-like enzymes"/>
    <property type="match status" value="1"/>
</dbReference>
<dbReference type="CDD" id="cd03357">
    <property type="entry name" value="LbH_MAT_GAT"/>
    <property type="match status" value="1"/>
</dbReference>
<dbReference type="InterPro" id="IPR051159">
    <property type="entry name" value="Hexapeptide_acetyltransf"/>
</dbReference>
<keyword evidence="6" id="KW-1185">Reference proteome</keyword>
<dbReference type="InterPro" id="IPR024688">
    <property type="entry name" value="Mac_dom"/>
</dbReference>
<dbReference type="InterPro" id="IPR011004">
    <property type="entry name" value="Trimer_LpxA-like_sf"/>
</dbReference>
<reference evidence="5" key="3">
    <citation type="submission" date="2016-06" db="EMBL/GenBank/DDBJ databases">
        <authorList>
            <person name="Olsen C.W."/>
            <person name="Carey S."/>
            <person name="Hinshaw L."/>
            <person name="Karasin A.I."/>
        </authorList>
    </citation>
    <scope>NUCLEOTIDE SEQUENCE [LARGE SCALE GENOMIC DNA]</scope>
    <source>
        <strain evidence="5">PM4</strain>
    </source>
</reference>
<gene>
    <name evidence="5" type="ORF">CPM_0433</name>
    <name evidence="4" type="ORF">CSP5_0461</name>
</gene>
<dbReference type="PROSITE" id="PS00101">
    <property type="entry name" value="HEXAPEP_TRANSFERASES"/>
    <property type="match status" value="1"/>
</dbReference>
<dbReference type="EMBL" id="LT719092">
    <property type="protein sequence ID" value="SJK84317.1"/>
    <property type="molecule type" value="Genomic_DNA"/>
</dbReference>
<dbReference type="GO" id="GO:0008374">
    <property type="term" value="F:O-acyltransferase activity"/>
    <property type="evidence" value="ECO:0007669"/>
    <property type="project" value="TreeGrafter"/>
</dbReference>
<evidence type="ECO:0000259" key="3">
    <source>
        <dbReference type="SMART" id="SM01266"/>
    </source>
</evidence>
<dbReference type="InterPro" id="IPR001451">
    <property type="entry name" value="Hexapep"/>
</dbReference>
<evidence type="ECO:0000256" key="1">
    <source>
        <dbReference type="ARBA" id="ARBA00007274"/>
    </source>
</evidence>
<accession>A0A1N5T4P0</accession>
<dbReference type="GO" id="GO:0016407">
    <property type="term" value="F:acetyltransferase activity"/>
    <property type="evidence" value="ECO:0007669"/>
    <property type="project" value="InterPro"/>
</dbReference>
<protein>
    <submittedName>
        <fullName evidence="4">Acetyltransferase</fullName>
    </submittedName>
</protein>
<evidence type="ECO:0000256" key="2">
    <source>
        <dbReference type="ARBA" id="ARBA00022679"/>
    </source>
</evidence>
<evidence type="ECO:0000313" key="7">
    <source>
        <dbReference type="Proteomes" id="UP000195607"/>
    </source>
</evidence>
<dbReference type="STRING" id="1673428.CPM_0433"/>
<dbReference type="AlphaFoldDB" id="A0A1N5T4P0"/>
<evidence type="ECO:0000313" key="6">
    <source>
        <dbReference type="Proteomes" id="UP000187822"/>
    </source>
</evidence>
<proteinExistence type="inferred from homology"/>
<dbReference type="InterPro" id="IPR018357">
    <property type="entry name" value="Hexapep_transf_CS"/>
</dbReference>
<dbReference type="GeneID" id="41587763"/>
<keyword evidence="2 4" id="KW-0808">Transferase</keyword>
<organism evidence="4 7">
    <name type="scientific">Cuniculiplasma divulgatum</name>
    <dbReference type="NCBI Taxonomy" id="1673428"/>
    <lineage>
        <taxon>Archaea</taxon>
        <taxon>Methanobacteriati</taxon>
        <taxon>Thermoplasmatota</taxon>
        <taxon>Thermoplasmata</taxon>
        <taxon>Thermoplasmatales</taxon>
        <taxon>Cuniculiplasmataceae</taxon>
        <taxon>Cuniculiplasma</taxon>
    </lineage>
</organism>
<name>A0A1N5T4P0_9ARCH</name>
<reference evidence="4 7" key="1">
    <citation type="submission" date="2016-04" db="EMBL/GenBank/DDBJ databases">
        <authorList>
            <person name="Evans L.H."/>
            <person name="Alamgir A."/>
            <person name="Owens N."/>
            <person name="Weber N.D."/>
            <person name="Virtaneva K."/>
            <person name="Barbian K."/>
            <person name="Babar A."/>
            <person name="Rosenke K."/>
        </authorList>
    </citation>
    <scope>NUCLEOTIDE SEQUENCE [LARGE SCALE GENOMIC DNA]</scope>
    <source>
        <strain evidence="4">S5</strain>
        <strain evidence="7">S5(T) (JCM 30642 \VKM B-2941)</strain>
    </source>
</reference>
<feature type="domain" description="Maltose/galactoside acetyltransferase" evidence="3">
    <location>
        <begin position="10"/>
        <end position="64"/>
    </location>
</feature>
<dbReference type="Proteomes" id="UP000195607">
    <property type="component" value="Chromosome I"/>
</dbReference>
<dbReference type="FunFam" id="2.160.10.10:FF:000008">
    <property type="entry name" value="Maltose O-acetyltransferase"/>
    <property type="match status" value="1"/>
</dbReference>
<sequence>MADKDKLSEKAKMISGEPYYSGDAQLAEDRENARRILDEFNTIPVNEVSRRNRILKGFFDKVGVTPYIEPIFRCDYGYNIEIGDMFYANYNCVILDVCRVTIGNNVLLGPSVHIYTASHSLDSQVRRRGIEFGKTVTIGDDVWIGGGAIINPGVNIGNRAVIASGSVVTKDVLQDVLVGGNPAKIIKKVS</sequence>
<dbReference type="Pfam" id="PF12464">
    <property type="entry name" value="Mac"/>
    <property type="match status" value="1"/>
</dbReference>
<dbReference type="SMART" id="SM01266">
    <property type="entry name" value="Mac"/>
    <property type="match status" value="1"/>
</dbReference>